<keyword evidence="4" id="KW-0067">ATP-binding</keyword>
<feature type="active site" description="Glycyl thioester intermediate" evidence="3">
    <location>
        <position position="94"/>
    </location>
</feature>
<comment type="similarity">
    <text evidence="4">Belongs to the ubiquitin-conjugating enzyme family.</text>
</comment>
<keyword evidence="2 4" id="KW-0833">Ubl conjugation pathway</keyword>
<evidence type="ECO:0000256" key="3">
    <source>
        <dbReference type="PROSITE-ProRule" id="PRU10133"/>
    </source>
</evidence>
<dbReference type="PROSITE" id="PS50127">
    <property type="entry name" value="UBC_2"/>
    <property type="match status" value="1"/>
</dbReference>
<dbReference type="EMBL" id="JASJQH010000115">
    <property type="protein sequence ID" value="KAK9766897.1"/>
    <property type="molecule type" value="Genomic_DNA"/>
</dbReference>
<dbReference type="SMART" id="SM00212">
    <property type="entry name" value="UBCc"/>
    <property type="match status" value="1"/>
</dbReference>
<accession>A0ABR2WZJ9</accession>
<dbReference type="PROSITE" id="PS00183">
    <property type="entry name" value="UBC_1"/>
    <property type="match status" value="1"/>
</dbReference>
<dbReference type="PANTHER" id="PTHR24067">
    <property type="entry name" value="UBIQUITIN-CONJUGATING ENZYME E2"/>
    <property type="match status" value="1"/>
</dbReference>
<protein>
    <recommendedName>
        <fullName evidence="6">UBC core domain-containing protein</fullName>
    </recommendedName>
</protein>
<gene>
    <name evidence="7" type="ORF">K7432_003686</name>
</gene>
<dbReference type="Pfam" id="PF00179">
    <property type="entry name" value="UQ_con"/>
    <property type="match status" value="1"/>
</dbReference>
<feature type="region of interest" description="Disordered" evidence="5">
    <location>
        <begin position="157"/>
        <end position="187"/>
    </location>
</feature>
<sequence length="187" mass="20981">MLAAESISPSAIKRIAKEIQTIQTTPLEGVKLIINDDNICDVQAWIYGPEGTPYEKGHFKVKLAMSNDFPNSPPKCYFQTKIFHPNVSASGEVCVNTLKKDWSPDLGIAHILLTVKCLLIYPNPESALNEEAGKLLLERYDDYAKHAKLMTSIHAKKSEETTSTSNPEIIKKVEKKNDKKKKTLKRL</sequence>
<feature type="compositionally biased region" description="Basic residues" evidence="5">
    <location>
        <begin position="178"/>
        <end position="187"/>
    </location>
</feature>
<keyword evidence="4" id="KW-0547">Nucleotide-binding</keyword>
<dbReference type="InterPro" id="IPR016135">
    <property type="entry name" value="UBQ-conjugating_enzyme/RWD"/>
</dbReference>
<feature type="domain" description="UBC core" evidence="6">
    <location>
        <begin position="10"/>
        <end position="156"/>
    </location>
</feature>
<keyword evidence="1" id="KW-0808">Transferase</keyword>
<comment type="caution">
    <text evidence="7">The sequence shown here is derived from an EMBL/GenBank/DDBJ whole genome shotgun (WGS) entry which is preliminary data.</text>
</comment>
<organism evidence="7 8">
    <name type="scientific">Basidiobolus ranarum</name>
    <dbReference type="NCBI Taxonomy" id="34480"/>
    <lineage>
        <taxon>Eukaryota</taxon>
        <taxon>Fungi</taxon>
        <taxon>Fungi incertae sedis</taxon>
        <taxon>Zoopagomycota</taxon>
        <taxon>Entomophthoromycotina</taxon>
        <taxon>Basidiobolomycetes</taxon>
        <taxon>Basidiobolales</taxon>
        <taxon>Basidiobolaceae</taxon>
        <taxon>Basidiobolus</taxon>
    </lineage>
</organism>
<evidence type="ECO:0000313" key="7">
    <source>
        <dbReference type="EMBL" id="KAK9766897.1"/>
    </source>
</evidence>
<dbReference type="InterPro" id="IPR023313">
    <property type="entry name" value="UBQ-conjugating_AS"/>
</dbReference>
<evidence type="ECO:0000256" key="1">
    <source>
        <dbReference type="ARBA" id="ARBA00022679"/>
    </source>
</evidence>
<name>A0ABR2WZJ9_9FUNG</name>
<evidence type="ECO:0000313" key="8">
    <source>
        <dbReference type="Proteomes" id="UP001479436"/>
    </source>
</evidence>
<evidence type="ECO:0000256" key="4">
    <source>
        <dbReference type="RuleBase" id="RU362109"/>
    </source>
</evidence>
<evidence type="ECO:0000256" key="5">
    <source>
        <dbReference type="SAM" id="MobiDB-lite"/>
    </source>
</evidence>
<dbReference type="Proteomes" id="UP001479436">
    <property type="component" value="Unassembled WGS sequence"/>
</dbReference>
<keyword evidence="8" id="KW-1185">Reference proteome</keyword>
<dbReference type="InterPro" id="IPR050113">
    <property type="entry name" value="Ub_conjugating_enzyme"/>
</dbReference>
<dbReference type="InterPro" id="IPR000608">
    <property type="entry name" value="UBC"/>
</dbReference>
<proteinExistence type="inferred from homology"/>
<dbReference type="SUPFAM" id="SSF54495">
    <property type="entry name" value="UBC-like"/>
    <property type="match status" value="1"/>
</dbReference>
<reference evidence="7 8" key="1">
    <citation type="submission" date="2023-04" db="EMBL/GenBank/DDBJ databases">
        <title>Genome of Basidiobolus ranarum AG-B5.</title>
        <authorList>
            <person name="Stajich J.E."/>
            <person name="Carter-House D."/>
            <person name="Gryganskyi A."/>
        </authorList>
    </citation>
    <scope>NUCLEOTIDE SEQUENCE [LARGE SCALE GENOMIC DNA]</scope>
    <source>
        <strain evidence="7 8">AG-B5</strain>
    </source>
</reference>
<dbReference type="Gene3D" id="3.10.110.10">
    <property type="entry name" value="Ubiquitin Conjugating Enzyme"/>
    <property type="match status" value="1"/>
</dbReference>
<evidence type="ECO:0000259" key="6">
    <source>
        <dbReference type="PROSITE" id="PS50127"/>
    </source>
</evidence>
<evidence type="ECO:0000256" key="2">
    <source>
        <dbReference type="ARBA" id="ARBA00022786"/>
    </source>
</evidence>
<dbReference type="CDD" id="cd23804">
    <property type="entry name" value="UBCc_UBE2S"/>
    <property type="match status" value="1"/>
</dbReference>